<dbReference type="InterPro" id="IPR053781">
    <property type="entry name" value="F-box_AtFBL13-like"/>
</dbReference>
<dbReference type="HOGENOM" id="CLU_260958_0_0_1"/>
<dbReference type="InterPro" id="IPR001810">
    <property type="entry name" value="F-box_dom"/>
</dbReference>
<dbReference type="Pfam" id="PF00646">
    <property type="entry name" value="F-box"/>
    <property type="match status" value="2"/>
</dbReference>
<dbReference type="SUPFAM" id="SSF52058">
    <property type="entry name" value="L domain-like"/>
    <property type="match status" value="1"/>
</dbReference>
<dbReference type="Gene3D" id="3.80.10.10">
    <property type="entry name" value="Ribonuclease Inhibitor"/>
    <property type="match status" value="2"/>
</dbReference>
<dbReference type="EnsemblPlants" id="OGLUM06G07000.1">
    <property type="protein sequence ID" value="OGLUM06G07000.1"/>
    <property type="gene ID" value="OGLUM06G07000"/>
</dbReference>
<evidence type="ECO:0000313" key="2">
    <source>
        <dbReference type="EnsemblPlants" id="OGLUM06G07000.1"/>
    </source>
</evidence>
<dbReference type="InterPro" id="IPR055357">
    <property type="entry name" value="LRR_At1g61320_AtMIF1"/>
</dbReference>
<sequence>MFDEIPTRFGGFSWGTFCPLENCKRKAAMNWFALVLRFIGSVLRTSRGCSRLRALLAADTSEGKSTGKENKSINTGRFDRVNNIVGGLHDVFSGLADAVDCVGGIGAITSLVRHVYDAQIAAAQWNGKELIDVPEDITPELAIEIWQIFLEHAAGDVIDKAPSLSVKVGQQIILREKIKAASMKLQSKKAAIEVLESHIKCTEEIVKAKIGKERKNYEKEFSFARGLGGHIPYEAMFVWYCYYLEFGGLHMKRERAFNQSAQPSSAAWSVSHDPHPRWTCKCNPSRVSFSVSNKNPCTLHQARLQNLIQYFQCPMTQIGQRKKNRNRQTCTKGMDAAGRRIVRALIRANDAMEPVTDTIASAAALVGLVYGAMEVVRDIRVVVGGMLRVARGSGDGGQAEAAPAVDLAGACGLGTSTSSTGMENELTCRRTTSDHCHQKLNHGKGRNVQFDDLPEDVICLIFSKLQLKDLVSTSVLSSKWKHMWTICPTLRFDSSTLCGSNMCSAEQFTQKFIDNVNAVLQQHRGKLVEALEIKIDFNSRLANHLNNWVSFAVSSKTKSLAFYLPQNYTSNVFYIFPFKLLDVKTLSRLQHIQLGFVSLIKLPFQFSGFPNLKKLDLLLLRTTREDLEDMIANCPNLEWLSLNRCHIYDELKFDHPFTRLIYLQVIHCQITKIEIDAVNLKAFVYKGFKLRVDLSEAKGLETVDIEFFGIALDYLLTAIPSALPSVQNLTIEARILQESPWFVETSCKFSQLKCLRMLLHHQFSDNRNTLGLASFLKAAPLIEQLELDFNDDGYISDVETEAIRSLPKCSYDHLKNVSIIGYVGCIGHVELLVHIVENAPALEALTIDRTQRRGRPLHEYSARLAGIAARGYLDGKILPTTKLDLYERQAGCYAISTVRFHISGPSPTAFLAMLARLRAASDAAHELDVCVRHGDDDDDYVVLHGCDRRRQHYGHGRSCLHGCSGIRAAGGLVRIVSGARHVRSAVGRYLAAADDDEEHDELSVGDKVLIAADVVVGAYDVVVGGIDVVVGVCDLAEYARGALARLRRMCPGVGIPVRFRIGKKKEDCGPKRIRKPGTKEVRFEDLSEDMQNMIFSKLPLKETVRTSVLSSKWRHLWKISPKLRFDGSTMRGEYMLEKLVGNVNATLKQQRGRMAEALEVKLEFQSRLVAFTGEKSILVDHLNNWVGSAASSCTTSLALDLAPKEFRDRHDRYMFPFELLDGKAASCLQQIQLSFVSLKPPTQFSGFPKLKKLSLHLVQVIAKDLQGLLSSCSNLEWLSIVRCNLNDDELKVDCALSRLLYLRIANCEISKIEMYAPKLKTFIYEGAQLPVDPIQAQELEVANIVFKGDITFQYALTVLPVVFPSVQNLTVHANFGLQFPWLLSTKSKFIQLKYLKLLLPQCSGDMDNIVYLASFLKAAPLLEVLEIHFNVPGYEDAGIPVLRSLPKCPYKNLKSIYITGFRGLKGQAEFLVHAVENAPALEVLTIDTATKIGVRSAQHIESAGGYVARSCLASIVSPKTKFQIVDTAR</sequence>
<dbReference type="PANTHER" id="PTHR34145:SF57">
    <property type="entry name" value="F-BOX DOMAIN-CONTAINING PROTEIN"/>
    <property type="match status" value="1"/>
</dbReference>
<dbReference type="PANTHER" id="PTHR34145">
    <property type="entry name" value="OS02G0105600 PROTEIN"/>
    <property type="match status" value="1"/>
</dbReference>
<dbReference type="Gramene" id="OGLUM06G07000.1">
    <property type="protein sequence ID" value="OGLUM06G07000.1"/>
    <property type="gene ID" value="OGLUM06G07000"/>
</dbReference>
<dbReference type="InterPro" id="IPR036047">
    <property type="entry name" value="F-box-like_dom_sf"/>
</dbReference>
<dbReference type="Pfam" id="PF23622">
    <property type="entry name" value="LRR_At1g61320_AtMIF1"/>
    <property type="match status" value="2"/>
</dbReference>
<feature type="domain" description="F-box" evidence="1">
    <location>
        <begin position="447"/>
        <end position="483"/>
    </location>
</feature>
<keyword evidence="3" id="KW-1185">Reference proteome</keyword>
<reference evidence="2" key="2">
    <citation type="submission" date="2018-05" db="EMBL/GenBank/DDBJ databases">
        <title>OgluRS3 (Oryza glumaepatula Reference Sequence Version 3).</title>
        <authorList>
            <person name="Zhang J."/>
            <person name="Kudrna D."/>
            <person name="Lee S."/>
            <person name="Talag J."/>
            <person name="Welchert J."/>
            <person name="Wing R.A."/>
        </authorList>
    </citation>
    <scope>NUCLEOTIDE SEQUENCE [LARGE SCALE GENOMIC DNA]</scope>
</reference>
<proteinExistence type="predicted"/>
<dbReference type="PROSITE" id="PS50181">
    <property type="entry name" value="FBOX"/>
    <property type="match status" value="1"/>
</dbReference>
<evidence type="ECO:0000259" key="1">
    <source>
        <dbReference type="PROSITE" id="PS50181"/>
    </source>
</evidence>
<dbReference type="STRING" id="40148.A0A0E0A6G9"/>
<name>A0A0E0A6G9_9ORYZ</name>
<organism evidence="2">
    <name type="scientific">Oryza glumipatula</name>
    <dbReference type="NCBI Taxonomy" id="40148"/>
    <lineage>
        <taxon>Eukaryota</taxon>
        <taxon>Viridiplantae</taxon>
        <taxon>Streptophyta</taxon>
        <taxon>Embryophyta</taxon>
        <taxon>Tracheophyta</taxon>
        <taxon>Spermatophyta</taxon>
        <taxon>Magnoliopsida</taxon>
        <taxon>Liliopsida</taxon>
        <taxon>Poales</taxon>
        <taxon>Poaceae</taxon>
        <taxon>BOP clade</taxon>
        <taxon>Oryzoideae</taxon>
        <taxon>Oryzeae</taxon>
        <taxon>Oryzinae</taxon>
        <taxon>Oryza</taxon>
    </lineage>
</organism>
<accession>A0A0E0A6G9</accession>
<dbReference type="Gene3D" id="1.20.1280.50">
    <property type="match status" value="1"/>
</dbReference>
<dbReference type="CDD" id="cd22160">
    <property type="entry name" value="F-box_AtFBL13-like"/>
    <property type="match status" value="2"/>
</dbReference>
<dbReference type="InterPro" id="IPR053772">
    <property type="entry name" value="At1g61320/At1g61330-like"/>
</dbReference>
<evidence type="ECO:0000313" key="3">
    <source>
        <dbReference type="Proteomes" id="UP000026961"/>
    </source>
</evidence>
<dbReference type="Proteomes" id="UP000026961">
    <property type="component" value="Chromosome 6"/>
</dbReference>
<dbReference type="eggNOG" id="ENOG502RYMX">
    <property type="taxonomic scope" value="Eukaryota"/>
</dbReference>
<dbReference type="InterPro" id="IPR032675">
    <property type="entry name" value="LRR_dom_sf"/>
</dbReference>
<reference evidence="2" key="1">
    <citation type="submission" date="2015-04" db="UniProtKB">
        <authorList>
            <consortium name="EnsemblPlants"/>
        </authorList>
    </citation>
    <scope>IDENTIFICATION</scope>
</reference>
<dbReference type="SMART" id="SM00256">
    <property type="entry name" value="FBOX"/>
    <property type="match status" value="2"/>
</dbReference>
<dbReference type="SUPFAM" id="SSF81383">
    <property type="entry name" value="F-box domain"/>
    <property type="match status" value="2"/>
</dbReference>
<protein>
    <recommendedName>
        <fullName evidence="1">F-box domain-containing protein</fullName>
    </recommendedName>
</protein>
<dbReference type="SUPFAM" id="SSF52047">
    <property type="entry name" value="RNI-like"/>
    <property type="match status" value="1"/>
</dbReference>